<dbReference type="AlphaFoldDB" id="A0A8H6DSQ2"/>
<sequence length="80" mass="8910">MQAVICVDLDTARRERLAFVNAADIEIVPLPLHHLSTLVYNNPAAVHIRSFLFNTHRRSAWIPDLTSLLCILGPSACSPF</sequence>
<dbReference type="Proteomes" id="UP000624244">
    <property type="component" value="Unassembled WGS sequence"/>
</dbReference>
<accession>A0A8H6DSQ2</accession>
<organism evidence="1 2">
    <name type="scientific">Cochliobolus sativus</name>
    <name type="common">Common root rot and spot blotch fungus</name>
    <name type="synonym">Bipolaris sorokiniana</name>
    <dbReference type="NCBI Taxonomy" id="45130"/>
    <lineage>
        <taxon>Eukaryota</taxon>
        <taxon>Fungi</taxon>
        <taxon>Dikarya</taxon>
        <taxon>Ascomycota</taxon>
        <taxon>Pezizomycotina</taxon>
        <taxon>Dothideomycetes</taxon>
        <taxon>Pleosporomycetidae</taxon>
        <taxon>Pleosporales</taxon>
        <taxon>Pleosporineae</taxon>
        <taxon>Pleosporaceae</taxon>
        <taxon>Bipolaris</taxon>
    </lineage>
</organism>
<name>A0A8H6DSQ2_COCSA</name>
<evidence type="ECO:0000313" key="2">
    <source>
        <dbReference type="Proteomes" id="UP000624244"/>
    </source>
</evidence>
<evidence type="ECO:0000313" key="1">
    <source>
        <dbReference type="EMBL" id="KAF5844950.1"/>
    </source>
</evidence>
<dbReference type="EMBL" id="WNKQ01000021">
    <property type="protein sequence ID" value="KAF5844950.1"/>
    <property type="molecule type" value="Genomic_DNA"/>
</dbReference>
<reference evidence="1" key="1">
    <citation type="submission" date="2019-11" db="EMBL/GenBank/DDBJ databases">
        <title>Bipolaris sorokiniana Genome sequencing.</title>
        <authorList>
            <person name="Wang H."/>
        </authorList>
    </citation>
    <scope>NUCLEOTIDE SEQUENCE</scope>
</reference>
<comment type="caution">
    <text evidence="1">The sequence shown here is derived from an EMBL/GenBank/DDBJ whole genome shotgun (WGS) entry which is preliminary data.</text>
</comment>
<protein>
    <submittedName>
        <fullName evidence="1">Uncharacterized protein</fullName>
    </submittedName>
</protein>
<gene>
    <name evidence="1" type="ORF">GGP41_008804</name>
</gene>
<proteinExistence type="predicted"/>